<dbReference type="RefSeq" id="WP_114672706.1">
    <property type="nucleotide sequence ID" value="NZ_CP031158.1"/>
</dbReference>
<accession>A0A345IJW1</accession>
<feature type="transmembrane region" description="Helical" evidence="1">
    <location>
        <begin position="28"/>
        <end position="45"/>
    </location>
</feature>
<feature type="transmembrane region" description="Helical" evidence="1">
    <location>
        <begin position="57"/>
        <end position="83"/>
    </location>
</feature>
<sequence length="243" mass="25904">MIPLPLPGALFGTLLAWGLVRLPPGEALTLWAGLSVLLYVAASRGPEPLWRGVLIGLNAGLNAAALLSWVGPLGLCAAALNLLAASDLTCRPRFRHLLGWSGWLLPLGWPATVLGLGAFGLNALAWPSVRRVWMDRATGTVVLVGGWLWWPGFRGGYSLGQFAFVTPDALGLVAHETGHTLNNAAFGSLFHFIGAADELLLPLLNPSRRWADAYAERLAGGHDPRTRQAQVVGLWANRSSVEA</sequence>
<proteinExistence type="predicted"/>
<evidence type="ECO:0000256" key="1">
    <source>
        <dbReference type="SAM" id="Phobius"/>
    </source>
</evidence>
<dbReference type="STRING" id="1288484.GCA_000348665_00738"/>
<evidence type="ECO:0000313" key="2">
    <source>
        <dbReference type="EMBL" id="AXG99983.1"/>
    </source>
</evidence>
<keyword evidence="1" id="KW-1133">Transmembrane helix</keyword>
<evidence type="ECO:0000313" key="3">
    <source>
        <dbReference type="Proteomes" id="UP000253744"/>
    </source>
</evidence>
<keyword evidence="1" id="KW-0812">Transmembrane</keyword>
<name>A0A345IJW1_9DEIO</name>
<keyword evidence="1" id="KW-0472">Membrane</keyword>
<gene>
    <name evidence="2" type="ORF">DVJ83_01750</name>
</gene>
<organism evidence="2 3">
    <name type="scientific">Deinococcus wulumuqiensis</name>
    <dbReference type="NCBI Taxonomy" id="980427"/>
    <lineage>
        <taxon>Bacteria</taxon>
        <taxon>Thermotogati</taxon>
        <taxon>Deinococcota</taxon>
        <taxon>Deinococci</taxon>
        <taxon>Deinococcales</taxon>
        <taxon>Deinococcaceae</taxon>
        <taxon>Deinococcus</taxon>
    </lineage>
</organism>
<feature type="transmembrane region" description="Helical" evidence="1">
    <location>
        <begin position="103"/>
        <end position="126"/>
    </location>
</feature>
<reference evidence="2 3" key="1">
    <citation type="submission" date="2018-07" db="EMBL/GenBank/DDBJ databases">
        <title>Complete Genome and Methylome Analysis of Deinococcus wulumuqiensis NEB 479.</title>
        <authorList>
            <person name="Fomenkov A."/>
            <person name="Luyten Y."/>
            <person name="Vincze T."/>
            <person name="Anton B.P."/>
            <person name="Clark T."/>
            <person name="Roberts R.J."/>
            <person name="Morgan R.D."/>
        </authorList>
    </citation>
    <scope>NUCLEOTIDE SEQUENCE [LARGE SCALE GENOMIC DNA]</scope>
    <source>
        <strain evidence="2 3">NEB 479</strain>
    </source>
</reference>
<dbReference type="Proteomes" id="UP000253744">
    <property type="component" value="Chromosome"/>
</dbReference>
<dbReference type="EMBL" id="CP031158">
    <property type="protein sequence ID" value="AXG99983.1"/>
    <property type="molecule type" value="Genomic_DNA"/>
</dbReference>
<dbReference type="AlphaFoldDB" id="A0A345IJW1"/>
<dbReference type="KEGG" id="dwu:DVJ83_01750"/>
<protein>
    <submittedName>
        <fullName evidence="2">Uncharacterized protein</fullName>
    </submittedName>
</protein>